<gene>
    <name evidence="3" type="ORF">H1S01_14620</name>
</gene>
<reference evidence="3 4" key="1">
    <citation type="submission" date="2020-07" db="EMBL/GenBank/DDBJ databases">
        <title>Draft whole-genome sequence of Heliobacterium chlorum DSM 3682, type strain.</title>
        <authorList>
            <person name="Kyndt J.A."/>
            <person name="Meyer T.E."/>
            <person name="Imhoff J.F."/>
        </authorList>
    </citation>
    <scope>NUCLEOTIDE SEQUENCE [LARGE SCALE GENOMIC DNA]</scope>
    <source>
        <strain evidence="3 4">DSM 3682</strain>
    </source>
</reference>
<accession>A0ABR7T6T1</accession>
<feature type="region of interest" description="Disordered" evidence="1">
    <location>
        <begin position="188"/>
        <end position="216"/>
    </location>
</feature>
<proteinExistence type="predicted"/>
<dbReference type="EMBL" id="JACVHF010000017">
    <property type="protein sequence ID" value="MBC9785723.1"/>
    <property type="molecule type" value="Genomic_DNA"/>
</dbReference>
<dbReference type="Gene3D" id="2.70.70.10">
    <property type="entry name" value="Glucose Permease (Domain IIA)"/>
    <property type="match status" value="1"/>
</dbReference>
<dbReference type="SUPFAM" id="SSF51261">
    <property type="entry name" value="Duplicated hybrid motif"/>
    <property type="match status" value="1"/>
</dbReference>
<evidence type="ECO:0000313" key="3">
    <source>
        <dbReference type="EMBL" id="MBC9785723.1"/>
    </source>
</evidence>
<feature type="compositionally biased region" description="Pro residues" evidence="1">
    <location>
        <begin position="203"/>
        <end position="212"/>
    </location>
</feature>
<comment type="caution">
    <text evidence="3">The sequence shown here is derived from an EMBL/GenBank/DDBJ whole genome shotgun (WGS) entry which is preliminary data.</text>
</comment>
<keyword evidence="4" id="KW-1185">Reference proteome</keyword>
<dbReference type="Pfam" id="PF01551">
    <property type="entry name" value="Peptidase_M23"/>
    <property type="match status" value="1"/>
</dbReference>
<dbReference type="PANTHER" id="PTHR21666">
    <property type="entry name" value="PEPTIDASE-RELATED"/>
    <property type="match status" value="1"/>
</dbReference>
<evidence type="ECO:0000259" key="2">
    <source>
        <dbReference type="Pfam" id="PF01551"/>
    </source>
</evidence>
<dbReference type="InterPro" id="IPR016047">
    <property type="entry name" value="M23ase_b-sheet_dom"/>
</dbReference>
<dbReference type="InterPro" id="IPR011055">
    <property type="entry name" value="Dup_hybrid_motif"/>
</dbReference>
<dbReference type="InterPro" id="IPR050570">
    <property type="entry name" value="Cell_wall_metabolism_enzyme"/>
</dbReference>
<evidence type="ECO:0000256" key="1">
    <source>
        <dbReference type="SAM" id="MobiDB-lite"/>
    </source>
</evidence>
<organism evidence="3 4">
    <name type="scientific">Heliobacterium chlorum</name>
    <dbReference type="NCBI Taxonomy" id="2698"/>
    <lineage>
        <taxon>Bacteria</taxon>
        <taxon>Bacillati</taxon>
        <taxon>Bacillota</taxon>
        <taxon>Clostridia</taxon>
        <taxon>Eubacteriales</taxon>
        <taxon>Heliobacteriaceae</taxon>
        <taxon>Heliobacterium</taxon>
    </lineage>
</organism>
<dbReference type="PANTHER" id="PTHR21666:SF268">
    <property type="entry name" value="PEPTIDASE M23 DOMAIN-CONTAINING PROTEIN"/>
    <property type="match status" value="1"/>
</dbReference>
<dbReference type="RefSeq" id="WP_188041165.1">
    <property type="nucleotide sequence ID" value="NZ_JACVHF010000017.1"/>
</dbReference>
<dbReference type="Proteomes" id="UP000617402">
    <property type="component" value="Unassembled WGS sequence"/>
</dbReference>
<sequence>MHITALPNPIPGATLTDTFGAPRKETVTHDGIDIFAVRGTPIYATTGGVVEKVGVNEIGGNRVGVRDDDGNYHYYAHLSAYGDVCVGDRIAAGTIVGYVGNTGNARTTPPHLHYGIRSPEGDWVNPYPFLAAAESSGTNRVPPSRQPFSGKTSFAVALRRAIHAFPANTPKVAPRLYSRNPLEPKISLTFSPSLPPAEEAPKKPLPSSPLPAAPRLTSNNPSAEIVVNASPYELNGSELVLTLYQPTIISPVIRQNVEKRKDPPFRLW</sequence>
<evidence type="ECO:0000313" key="4">
    <source>
        <dbReference type="Proteomes" id="UP000617402"/>
    </source>
</evidence>
<dbReference type="CDD" id="cd12797">
    <property type="entry name" value="M23_peptidase"/>
    <property type="match status" value="1"/>
</dbReference>
<protein>
    <submittedName>
        <fullName evidence="3">M23 family metallopeptidase</fullName>
    </submittedName>
</protein>
<name>A0ABR7T6T1_HELCL</name>
<feature type="domain" description="M23ase beta-sheet core" evidence="2">
    <location>
        <begin position="28"/>
        <end position="126"/>
    </location>
</feature>